<feature type="region of interest" description="Disordered" evidence="1">
    <location>
        <begin position="33"/>
        <end position="57"/>
    </location>
</feature>
<dbReference type="KEGG" id="esj:SJ05684_c19640"/>
<keyword evidence="3" id="KW-1185">Reference proteome</keyword>
<dbReference type="Proteomes" id="UP000217211">
    <property type="component" value="Chromosome"/>
</dbReference>
<proteinExistence type="predicted"/>
<dbReference type="EMBL" id="CP023067">
    <property type="protein sequence ID" value="ASY63406.1"/>
    <property type="molecule type" value="Genomic_DNA"/>
</dbReference>
<organism evidence="2 3">
    <name type="scientific">Sinorhizobium sojae CCBAU 05684</name>
    <dbReference type="NCBI Taxonomy" id="716928"/>
    <lineage>
        <taxon>Bacteria</taxon>
        <taxon>Pseudomonadati</taxon>
        <taxon>Pseudomonadota</taxon>
        <taxon>Alphaproteobacteria</taxon>
        <taxon>Hyphomicrobiales</taxon>
        <taxon>Rhizobiaceae</taxon>
        <taxon>Sinorhizobium/Ensifer group</taxon>
        <taxon>Sinorhizobium</taxon>
    </lineage>
</organism>
<evidence type="ECO:0000256" key="1">
    <source>
        <dbReference type="SAM" id="MobiDB-lite"/>
    </source>
</evidence>
<gene>
    <name evidence="2" type="ORF">SJ05684_c19640</name>
</gene>
<accession>A0A249PC48</accession>
<evidence type="ECO:0000313" key="2">
    <source>
        <dbReference type="EMBL" id="ASY63406.1"/>
    </source>
</evidence>
<name>A0A249PC48_9HYPH</name>
<reference evidence="2 3" key="1">
    <citation type="submission" date="2017-08" db="EMBL/GenBank/DDBJ databases">
        <title>Multipartite genome sequences of Sinorhizobium species nodulating soybeans.</title>
        <authorList>
            <person name="Tian C.F."/>
        </authorList>
    </citation>
    <scope>NUCLEOTIDE SEQUENCE [LARGE SCALE GENOMIC DNA]</scope>
    <source>
        <strain evidence="2 3">CCBAU 05684</strain>
    </source>
</reference>
<sequence length="85" mass="9661">MVKTMRPALFRYNASKPPARYGSQCANGWRILDTRPTRDTGGLRRRSFGPRHPRDGHLSPIAAALRIMGIRRCSESERRLPGTTR</sequence>
<dbReference type="AlphaFoldDB" id="A0A249PC48"/>
<feature type="compositionally biased region" description="Basic and acidic residues" evidence="1">
    <location>
        <begin position="33"/>
        <end position="42"/>
    </location>
</feature>
<protein>
    <submittedName>
        <fullName evidence="2">Uncharacterized protein</fullName>
    </submittedName>
</protein>
<evidence type="ECO:0000313" key="3">
    <source>
        <dbReference type="Proteomes" id="UP000217211"/>
    </source>
</evidence>